<dbReference type="Pfam" id="PF13855">
    <property type="entry name" value="LRR_8"/>
    <property type="match status" value="1"/>
</dbReference>
<comment type="caution">
    <text evidence="5">The sequence shown here is derived from an EMBL/GenBank/DDBJ whole genome shotgun (WGS) entry which is preliminary data.</text>
</comment>
<dbReference type="GO" id="GO:0005737">
    <property type="term" value="C:cytoplasm"/>
    <property type="evidence" value="ECO:0007669"/>
    <property type="project" value="TreeGrafter"/>
</dbReference>
<accession>A0AA40G9F4</accession>
<keyword evidence="2" id="KW-0677">Repeat</keyword>
<dbReference type="EMBL" id="JAHYIQ010000003">
    <property type="protein sequence ID" value="KAK1133573.1"/>
    <property type="molecule type" value="Genomic_DNA"/>
</dbReference>
<evidence type="ECO:0000256" key="3">
    <source>
        <dbReference type="SAM" id="MobiDB-lite"/>
    </source>
</evidence>
<gene>
    <name evidence="5" type="ORF">K0M31_011373</name>
</gene>
<dbReference type="SUPFAM" id="SSF52075">
    <property type="entry name" value="Outer arm dynein light chain 1"/>
    <property type="match status" value="1"/>
</dbReference>
<dbReference type="SMART" id="SM00364">
    <property type="entry name" value="LRR_BAC"/>
    <property type="match status" value="11"/>
</dbReference>
<dbReference type="AlphaFoldDB" id="A0AA40G9F4"/>
<proteinExistence type="predicted"/>
<dbReference type="PANTHER" id="PTHR48051">
    <property type="match status" value="1"/>
</dbReference>
<dbReference type="Pfam" id="PF00560">
    <property type="entry name" value="LRR_1"/>
    <property type="match status" value="1"/>
</dbReference>
<protein>
    <recommendedName>
        <fullName evidence="4">Disease resistance R13L4/SHOC-2-like LRR domain-containing protein</fullName>
    </recommendedName>
</protein>
<dbReference type="InterPro" id="IPR032675">
    <property type="entry name" value="LRR_dom_sf"/>
</dbReference>
<dbReference type="InterPro" id="IPR001611">
    <property type="entry name" value="Leu-rich_rpt"/>
</dbReference>
<evidence type="ECO:0000313" key="5">
    <source>
        <dbReference type="EMBL" id="KAK1133573.1"/>
    </source>
</evidence>
<name>A0AA40G9F4_9HYME</name>
<dbReference type="Pfam" id="PF23598">
    <property type="entry name" value="LRR_14"/>
    <property type="match status" value="1"/>
</dbReference>
<dbReference type="Proteomes" id="UP001177670">
    <property type="component" value="Unassembled WGS sequence"/>
</dbReference>
<sequence length="634" mass="71532">MVYLGDLMAIMEERDFDRDAIDTDSLESEAIQLSTCPKQLDLSNGGLSRIPDSAIAFPAIEELVLSQNQLTNANNNMMLLHRFPKLHILHLECNELRRIPRELLELTGLSYLNLSDNKIEKIPADISQLINLKELILDRNGIKELPHELVQLKNLRNISLAGNCLSSLPPFFNMRALALTDVLTKTEHSKGCKDDKNNQNLYKVNLRNNQLKGNIILGNYGNLTHLDVSENSIEKLDISALQELRSVRCARNILTELTVCGRNIVSLIAGNNKLKKLTIEPVPARPRSGSNIVGSKPSLAARPRASTTQNALPEWIPDLPLLRALFASHNALTALPDRLLTQPSRLEVLHLPHNRLQALPPPRKPLNIVHLTLQDNALTALPTSFFLNTEKMKVLNLSNNRLSELPHLGEGNKNRHTNHNLEKLYLTANCLTDTALDTLAKLTSLRVLHIAYNTLDTLPESCIASWRDLEELVLSGNRLQYLPDNVANLRHLRVLRVHSNRLLTCPTFNKTASLKVLDLAHNHLDRVNLATLVPPQLQFLDISCNSRLHVDPRQFQVYRSQRPISLVDVSGQNRPSLPSHPHQQEIVSAEKGLEQPWRLGFSETAGSRERYKKRICANIYYFYLILQHSSIEKN</sequence>
<dbReference type="SUPFAM" id="SSF52058">
    <property type="entry name" value="L domain-like"/>
    <property type="match status" value="1"/>
</dbReference>
<keyword evidence="6" id="KW-1185">Reference proteome</keyword>
<feature type="domain" description="Disease resistance R13L4/SHOC-2-like LRR" evidence="4">
    <location>
        <begin position="68"/>
        <end position="169"/>
    </location>
</feature>
<dbReference type="InterPro" id="IPR050216">
    <property type="entry name" value="LRR_domain-containing"/>
</dbReference>
<dbReference type="InterPro" id="IPR055414">
    <property type="entry name" value="LRR_R13L4/SHOC2-like"/>
</dbReference>
<dbReference type="InterPro" id="IPR003591">
    <property type="entry name" value="Leu-rich_rpt_typical-subtyp"/>
</dbReference>
<evidence type="ECO:0000259" key="4">
    <source>
        <dbReference type="Pfam" id="PF23598"/>
    </source>
</evidence>
<reference evidence="5" key="1">
    <citation type="submission" date="2021-10" db="EMBL/GenBank/DDBJ databases">
        <title>Melipona bicolor Genome sequencing and assembly.</title>
        <authorList>
            <person name="Araujo N.S."/>
            <person name="Arias M.C."/>
        </authorList>
    </citation>
    <scope>NUCLEOTIDE SEQUENCE</scope>
    <source>
        <strain evidence="5">USP_2M_L1-L4_2017</strain>
        <tissue evidence="5">Whole body</tissue>
    </source>
</reference>
<organism evidence="5 6">
    <name type="scientific">Melipona bicolor</name>
    <dbReference type="NCBI Taxonomy" id="60889"/>
    <lineage>
        <taxon>Eukaryota</taxon>
        <taxon>Metazoa</taxon>
        <taxon>Ecdysozoa</taxon>
        <taxon>Arthropoda</taxon>
        <taxon>Hexapoda</taxon>
        <taxon>Insecta</taxon>
        <taxon>Pterygota</taxon>
        <taxon>Neoptera</taxon>
        <taxon>Endopterygota</taxon>
        <taxon>Hymenoptera</taxon>
        <taxon>Apocrita</taxon>
        <taxon>Aculeata</taxon>
        <taxon>Apoidea</taxon>
        <taxon>Anthophila</taxon>
        <taxon>Apidae</taxon>
        <taxon>Melipona</taxon>
    </lineage>
</organism>
<dbReference type="PROSITE" id="PS51450">
    <property type="entry name" value="LRR"/>
    <property type="match status" value="6"/>
</dbReference>
<dbReference type="Gene3D" id="3.80.10.10">
    <property type="entry name" value="Ribonuclease Inhibitor"/>
    <property type="match status" value="4"/>
</dbReference>
<feature type="region of interest" description="Disordered" evidence="3">
    <location>
        <begin position="285"/>
        <end position="306"/>
    </location>
</feature>
<evidence type="ECO:0000256" key="1">
    <source>
        <dbReference type="ARBA" id="ARBA00022614"/>
    </source>
</evidence>
<dbReference type="PANTHER" id="PTHR48051:SF1">
    <property type="entry name" value="RAS SUPPRESSOR PROTEIN 1"/>
    <property type="match status" value="1"/>
</dbReference>
<evidence type="ECO:0000256" key="2">
    <source>
        <dbReference type="ARBA" id="ARBA00022737"/>
    </source>
</evidence>
<dbReference type="SMART" id="SM00369">
    <property type="entry name" value="LRR_TYP"/>
    <property type="match status" value="12"/>
</dbReference>
<keyword evidence="1" id="KW-0433">Leucine-rich repeat</keyword>
<evidence type="ECO:0000313" key="6">
    <source>
        <dbReference type="Proteomes" id="UP001177670"/>
    </source>
</evidence>